<sequence length="493" mass="53673">MLLREQHRQVIVMIVLGLFINTIFSFSASSAPLHPGGDTAAVAKTETPTIDGDVYDYNFELRGRSEPDATLTLTRSDGTYKVTTARENDGVYWISFDPYWFDGWRLKAGEQLTLSAEAPGKTVSDTVYITVLPSVPTSMPTVTGSIYANGGWLSGTTEPDKPIWIILNNSRLFYVASTSTKNGSYTMELDKRSYFLKVGEKLHLTAESRLPGIGPSDPVTVTVLPLEGKTAAPTVPRGVYERSLSGFAEPGSFVTIQRASGSELTERASKENGAFSARLGTDAYDLGERLKLTAEVYGKKVSDPVYVTVTHRSPKSPVPTVSGNVYTNGFWISGRTEPNTSGVIHFKRANGSIVTRTWVTDGSYSKKRQAFEKLVPMEKLYVTAMADGKKESDPVPLTVLPTSGKTAAPAVIGNVDVVNGILKGKAETGSIIRVKRPDEEYDLWFEEASETDGSFSMDLSWHSLRAGERLTLTAETIGKGISDEVHFIVQPAP</sequence>
<evidence type="ECO:0000313" key="2">
    <source>
        <dbReference type="Proteomes" id="UP000076563"/>
    </source>
</evidence>
<comment type="caution">
    <text evidence="1">The sequence shown here is derived from an EMBL/GenBank/DDBJ whole genome shotgun (WGS) entry which is preliminary data.</text>
</comment>
<accession>A0A161SJX4</accession>
<dbReference type="EMBL" id="LQRA01000038">
    <property type="protein sequence ID" value="KZE82185.1"/>
    <property type="molecule type" value="Genomic_DNA"/>
</dbReference>
<protein>
    <submittedName>
        <fullName evidence="1">Uncharacterized protein</fullName>
    </submittedName>
</protein>
<organism evidence="1 2">
    <name type="scientific">Paenibacillus elgii</name>
    <dbReference type="NCBI Taxonomy" id="189691"/>
    <lineage>
        <taxon>Bacteria</taxon>
        <taxon>Bacillati</taxon>
        <taxon>Bacillota</taxon>
        <taxon>Bacilli</taxon>
        <taxon>Bacillales</taxon>
        <taxon>Paenibacillaceae</taxon>
        <taxon>Paenibacillus</taxon>
    </lineage>
</organism>
<gene>
    <name evidence="1" type="ORF">AV654_09030</name>
</gene>
<dbReference type="Proteomes" id="UP000076563">
    <property type="component" value="Unassembled WGS sequence"/>
</dbReference>
<dbReference type="AlphaFoldDB" id="A0A161SJX4"/>
<keyword evidence="2" id="KW-1185">Reference proteome</keyword>
<dbReference type="STRING" id="1007103.GCA_000213315_07414"/>
<proteinExistence type="predicted"/>
<reference evidence="2" key="1">
    <citation type="submission" date="2016-01" db="EMBL/GenBank/DDBJ databases">
        <title>Draft genome of Chromobacterium sp. F49.</title>
        <authorList>
            <person name="Hong K.W."/>
        </authorList>
    </citation>
    <scope>NUCLEOTIDE SEQUENCE [LARGE SCALE GENOMIC DNA]</scope>
    <source>
        <strain evidence="2">M63</strain>
    </source>
</reference>
<dbReference type="RefSeq" id="WP_063178526.1">
    <property type="nucleotide sequence ID" value="NZ_LQRA01000038.1"/>
</dbReference>
<evidence type="ECO:0000313" key="1">
    <source>
        <dbReference type="EMBL" id="KZE82185.1"/>
    </source>
</evidence>
<dbReference type="OrthoDB" id="185675at2"/>
<name>A0A161SJX4_9BACL</name>